<keyword evidence="11" id="KW-1185">Reference proteome</keyword>
<dbReference type="InterPro" id="IPR023704">
    <property type="entry name" value="MdoG_OpgG"/>
</dbReference>
<dbReference type="GO" id="GO:0030246">
    <property type="term" value="F:carbohydrate binding"/>
    <property type="evidence" value="ECO:0007669"/>
    <property type="project" value="InterPro"/>
</dbReference>
<dbReference type="InterPro" id="IPR014756">
    <property type="entry name" value="Ig_E-set"/>
</dbReference>
<feature type="domain" description="Glucan biosynthesis periplasmic MdoG C-terminal" evidence="9">
    <location>
        <begin position="60"/>
        <end position="545"/>
    </location>
</feature>
<dbReference type="RefSeq" id="WP_129151961.1">
    <property type="nucleotide sequence ID" value="NZ_JBHSDO010000012.1"/>
</dbReference>
<dbReference type="InterPro" id="IPR014718">
    <property type="entry name" value="GH-type_carb-bd"/>
</dbReference>
<dbReference type="HAMAP" id="MF_01069">
    <property type="entry name" value="MdoG_OpgG"/>
    <property type="match status" value="1"/>
</dbReference>
<keyword evidence="6 7" id="KW-0574">Periplasm</keyword>
<dbReference type="Gene3D" id="2.60.40.10">
    <property type="entry name" value="Immunoglobulins"/>
    <property type="match status" value="1"/>
</dbReference>
<evidence type="ECO:0000259" key="9">
    <source>
        <dbReference type="Pfam" id="PF04349"/>
    </source>
</evidence>
<dbReference type="GO" id="GO:0003824">
    <property type="term" value="F:catalytic activity"/>
    <property type="evidence" value="ECO:0007669"/>
    <property type="project" value="InterPro"/>
</dbReference>
<sequence length="553" mass="62085">MDIVQKSRCNIPPTSRSQRPTHVFSLSYRRLTGALSALVFTATVTAVIAGIGYAPSARAFSFFDVMKQARELADKSYKAPEPNLPDSLQELKFAGYQQVRYKNDRLHWRGAGTKFQLNFYHEGMHFNTPVKINEIDAAGVHEIQFDPSDFDYGSLKLDPSALKNLGFAGFRVLYPVNSPDKKDDELASFLGASYFRVIGKGQTYGLSARGLAIDTALPSGEEFPRFREFWIARPAPEDTYLTIYALLDSPRATGAYRFVLRPNSQDTVIDVKARIFLRDQVGRLGVAPLTSMYLFGSNQPSPVANYRPEMHDSDGLAIHTGNDEWIWRPLTNPRRLQVSAFSAENPKGFGLLQRGRDFSRYEDLDDHYEKRPSLWIEPKTDWGKGSVQLIEIPTKDETNDNIVAFWVPEKPPGKGEPLDADYRMTWTMNDSKAHTTPLAWVAQTRRSRDEVKGADLVRRSDGSITFVVDFVGDSLKSLAADATVTADTWVDGNGQIVENSVRPNTVTGGRRLTLRVNVKDQTKPVEMRAFLTNGQAPLSETWSYRLPNEPEAK</sequence>
<evidence type="ECO:0000256" key="4">
    <source>
        <dbReference type="ARBA" id="ARBA00015376"/>
    </source>
</evidence>
<dbReference type="UniPathway" id="UPA00637"/>
<evidence type="ECO:0000256" key="1">
    <source>
        <dbReference type="ARBA" id="ARBA00004418"/>
    </source>
</evidence>
<dbReference type="InterPro" id="IPR007444">
    <property type="entry name" value="Glucan_biosyn_MdoG_C"/>
</dbReference>
<comment type="similarity">
    <text evidence="3 7">Belongs to the OpgD/OpgG family.</text>
</comment>
<evidence type="ECO:0000313" key="11">
    <source>
        <dbReference type="Proteomes" id="UP000290849"/>
    </source>
</evidence>
<evidence type="ECO:0000256" key="2">
    <source>
        <dbReference type="ARBA" id="ARBA00005001"/>
    </source>
</evidence>
<gene>
    <name evidence="10" type="primary">mdoG</name>
    <name evidence="7 10" type="synonym">opgG</name>
    <name evidence="10" type="ORF">C7R54_18870</name>
</gene>
<accession>A0A4Q1HHQ1</accession>
<comment type="subcellular location">
    <subcellularLocation>
        <location evidence="1 7">Periplasm</location>
    </subcellularLocation>
</comment>
<dbReference type="PIRSF" id="PIRSF006281">
    <property type="entry name" value="MdoG"/>
    <property type="match status" value="1"/>
</dbReference>
<evidence type="ECO:0000256" key="6">
    <source>
        <dbReference type="ARBA" id="ARBA00022764"/>
    </source>
</evidence>
<feature type="transmembrane region" description="Helical" evidence="8">
    <location>
        <begin position="34"/>
        <end position="54"/>
    </location>
</feature>
<dbReference type="SUPFAM" id="SSF74650">
    <property type="entry name" value="Galactose mutarotase-like"/>
    <property type="match status" value="1"/>
</dbReference>
<organism evidence="10 11">
    <name type="scientific">Achromobacter aloeverae</name>
    <dbReference type="NCBI Taxonomy" id="1750518"/>
    <lineage>
        <taxon>Bacteria</taxon>
        <taxon>Pseudomonadati</taxon>
        <taxon>Pseudomonadota</taxon>
        <taxon>Betaproteobacteria</taxon>
        <taxon>Burkholderiales</taxon>
        <taxon>Alcaligenaceae</taxon>
        <taxon>Achromobacter</taxon>
    </lineage>
</organism>
<dbReference type="InterPro" id="IPR014438">
    <property type="entry name" value="Glucan_biosyn_MdoG/MdoD"/>
</dbReference>
<evidence type="ECO:0000313" key="10">
    <source>
        <dbReference type="EMBL" id="RXN86957.1"/>
    </source>
</evidence>
<comment type="pathway">
    <text evidence="2 7">Glycan metabolism; osmoregulated periplasmic glucan (OPG) biosynthesis.</text>
</comment>
<proteinExistence type="inferred from homology"/>
<dbReference type="EMBL" id="PYAL01000005">
    <property type="protein sequence ID" value="RXN86957.1"/>
    <property type="molecule type" value="Genomic_DNA"/>
</dbReference>
<dbReference type="Proteomes" id="UP000290849">
    <property type="component" value="Unassembled WGS sequence"/>
</dbReference>
<dbReference type="PANTHER" id="PTHR30504">
    <property type="entry name" value="GLUCANS BIOSYNTHESIS PROTEIN"/>
    <property type="match status" value="1"/>
</dbReference>
<evidence type="ECO:0000256" key="8">
    <source>
        <dbReference type="SAM" id="Phobius"/>
    </source>
</evidence>
<evidence type="ECO:0000256" key="7">
    <source>
        <dbReference type="HAMAP-Rule" id="MF_01069"/>
    </source>
</evidence>
<keyword evidence="8" id="KW-0472">Membrane</keyword>
<keyword evidence="8" id="KW-0812">Transmembrane</keyword>
<dbReference type="GO" id="GO:0030288">
    <property type="term" value="C:outer membrane-bounded periplasmic space"/>
    <property type="evidence" value="ECO:0007669"/>
    <property type="project" value="TreeGrafter"/>
</dbReference>
<comment type="caution">
    <text evidence="10">The sequence shown here is derived from an EMBL/GenBank/DDBJ whole genome shotgun (WGS) entry which is preliminary data.</text>
</comment>
<dbReference type="OrthoDB" id="335750at2"/>
<keyword evidence="5 7" id="KW-0732">Signal</keyword>
<dbReference type="GO" id="GO:0051274">
    <property type="term" value="P:beta-glucan biosynthetic process"/>
    <property type="evidence" value="ECO:0007669"/>
    <property type="project" value="TreeGrafter"/>
</dbReference>
<name>A0A4Q1HHQ1_9BURK</name>
<dbReference type="InterPro" id="IPR013783">
    <property type="entry name" value="Ig-like_fold"/>
</dbReference>
<dbReference type="SUPFAM" id="SSF81296">
    <property type="entry name" value="E set domains"/>
    <property type="match status" value="1"/>
</dbReference>
<dbReference type="Gene3D" id="2.70.98.10">
    <property type="match status" value="1"/>
</dbReference>
<comment type="function">
    <text evidence="7">Involved in the biosynthesis of osmoregulated periplasmic glucans (OPGs).</text>
</comment>
<dbReference type="AlphaFoldDB" id="A0A4Q1HHQ1"/>
<reference evidence="10 11" key="1">
    <citation type="journal article" date="2017" name="Int. J. Syst. Evol. Microbiol.">
        <title>Achromobacter aloeverae sp. nov., isolated from the root of Aloe vera (L.) Burm.f.</title>
        <authorList>
            <person name="Kuncharoen N."/>
            <person name="Muramatsu Y."/>
            <person name="Shibata C."/>
            <person name="Kamakura Y."/>
            <person name="Nakagawa Y."/>
            <person name="Tanasupawat S."/>
        </authorList>
    </citation>
    <scope>NUCLEOTIDE SEQUENCE [LARGE SCALE GENOMIC DNA]</scope>
    <source>
        <strain evidence="10 11">AVA-1</strain>
    </source>
</reference>
<dbReference type="PANTHER" id="PTHR30504:SF4">
    <property type="entry name" value="GLUCANS BIOSYNTHESIS PROTEIN G"/>
    <property type="match status" value="1"/>
</dbReference>
<protein>
    <recommendedName>
        <fullName evidence="4 7">Glucans biosynthesis protein G</fullName>
    </recommendedName>
</protein>
<keyword evidence="8" id="KW-1133">Transmembrane helix</keyword>
<dbReference type="FunFam" id="2.70.98.10:FF:000001">
    <property type="entry name" value="Glucans biosynthesis protein G"/>
    <property type="match status" value="1"/>
</dbReference>
<evidence type="ECO:0000256" key="5">
    <source>
        <dbReference type="ARBA" id="ARBA00022729"/>
    </source>
</evidence>
<dbReference type="Pfam" id="PF04349">
    <property type="entry name" value="MdoG"/>
    <property type="match status" value="1"/>
</dbReference>
<evidence type="ECO:0000256" key="3">
    <source>
        <dbReference type="ARBA" id="ARBA00009284"/>
    </source>
</evidence>
<dbReference type="InterPro" id="IPR011013">
    <property type="entry name" value="Gal_mutarotase_sf_dom"/>
</dbReference>